<dbReference type="InterPro" id="IPR009003">
    <property type="entry name" value="Peptidase_S1_PA"/>
</dbReference>
<evidence type="ECO:0000256" key="1">
    <source>
        <dbReference type="ARBA" id="ARBA00004613"/>
    </source>
</evidence>
<accession>A0AAN7PJF0</accession>
<dbReference type="PANTHER" id="PTHR24258:SF136">
    <property type="entry name" value="GH06673P-RELATED"/>
    <property type="match status" value="1"/>
</dbReference>
<evidence type="ECO:0000256" key="9">
    <source>
        <dbReference type="RuleBase" id="RU363034"/>
    </source>
</evidence>
<dbReference type="GO" id="GO:0006508">
    <property type="term" value="P:proteolysis"/>
    <property type="evidence" value="ECO:0007669"/>
    <property type="project" value="UniProtKB-KW"/>
</dbReference>
<dbReference type="InterPro" id="IPR022700">
    <property type="entry name" value="CLIP"/>
</dbReference>
<dbReference type="PROSITE" id="PS00135">
    <property type="entry name" value="TRYPSIN_SER"/>
    <property type="match status" value="1"/>
</dbReference>
<dbReference type="InterPro" id="IPR018114">
    <property type="entry name" value="TRYPSIN_HIS"/>
</dbReference>
<evidence type="ECO:0000256" key="10">
    <source>
        <dbReference type="SAM" id="SignalP"/>
    </source>
</evidence>
<keyword evidence="4 10" id="KW-0732">Signal</keyword>
<dbReference type="PROSITE" id="PS51888">
    <property type="entry name" value="CLIP"/>
    <property type="match status" value="1"/>
</dbReference>
<dbReference type="InterPro" id="IPR033116">
    <property type="entry name" value="TRYPSIN_SER"/>
</dbReference>
<evidence type="ECO:0000259" key="11">
    <source>
        <dbReference type="PROSITE" id="PS50240"/>
    </source>
</evidence>
<dbReference type="SUPFAM" id="SSF50494">
    <property type="entry name" value="Trypsin-like serine proteases"/>
    <property type="match status" value="1"/>
</dbReference>
<proteinExistence type="inferred from homology"/>
<evidence type="ECO:0000313" key="13">
    <source>
        <dbReference type="EMBL" id="KAK4881826.1"/>
    </source>
</evidence>
<dbReference type="Gene3D" id="2.40.10.10">
    <property type="entry name" value="Trypsin-like serine proteases"/>
    <property type="match status" value="1"/>
</dbReference>
<evidence type="ECO:0000256" key="7">
    <source>
        <dbReference type="ARBA" id="ARBA00023157"/>
    </source>
</evidence>
<evidence type="ECO:0000256" key="5">
    <source>
        <dbReference type="ARBA" id="ARBA00022801"/>
    </source>
</evidence>
<dbReference type="PROSITE" id="PS50240">
    <property type="entry name" value="TRYPSIN_DOM"/>
    <property type="match status" value="1"/>
</dbReference>
<dbReference type="GO" id="GO:0005576">
    <property type="term" value="C:extracellular region"/>
    <property type="evidence" value="ECO:0007669"/>
    <property type="project" value="UniProtKB-SubCell"/>
</dbReference>
<dbReference type="InterPro" id="IPR001314">
    <property type="entry name" value="Peptidase_S1A"/>
</dbReference>
<dbReference type="EMBL" id="JARPUR010000002">
    <property type="protein sequence ID" value="KAK4881826.1"/>
    <property type="molecule type" value="Genomic_DNA"/>
</dbReference>
<keyword evidence="2" id="KW-0964">Secreted</keyword>
<evidence type="ECO:0000256" key="8">
    <source>
        <dbReference type="ARBA" id="ARBA00024195"/>
    </source>
</evidence>
<dbReference type="InterPro" id="IPR043504">
    <property type="entry name" value="Peptidase_S1_PA_chymotrypsin"/>
</dbReference>
<dbReference type="PANTHER" id="PTHR24258">
    <property type="entry name" value="SERINE PROTEASE-RELATED"/>
    <property type="match status" value="1"/>
</dbReference>
<sequence length="408" mass="44398">MVVCTYFVLSLFALINYGNSQSSGDPCTVRSSGQGGTCILLSMCSKAMEDLRNNVYPDICGFQGTEPIVCCVGLGGGGGTITTQRTTTSTARVTTRATTRATTRSSVSTPKQVYTGYGAKSREKCDDYGRYVFEQQFSAGLAGQPILVENCALVPIENIVGGVATKPQEFPHMALIGFDGENNQILWQCGGTLISDEFILTAAHCLYDLQLGEPKYVRIGELRLDSERDDADVQDFNIIERIRHPNYTPPSQYNDIALLRLHKKARLNPYARPACLNVNSVLSARKAVASGWGKVGYTSDVSKDLLKVTLEFFTNAECNATYRSNIGVRLRNGIVDATQICAGSHKEAKDTCQGDSGGPLQIVHPQVFCMYSIVGITSFGKACGVANVPGVYTRVSNYIDWIEKIVWP</sequence>
<evidence type="ECO:0000313" key="14">
    <source>
        <dbReference type="Proteomes" id="UP001353858"/>
    </source>
</evidence>
<evidence type="ECO:0000256" key="3">
    <source>
        <dbReference type="ARBA" id="ARBA00022670"/>
    </source>
</evidence>
<dbReference type="SMART" id="SM00020">
    <property type="entry name" value="Tryp_SPc"/>
    <property type="match status" value="1"/>
</dbReference>
<organism evidence="13 14">
    <name type="scientific">Aquatica leii</name>
    <dbReference type="NCBI Taxonomy" id="1421715"/>
    <lineage>
        <taxon>Eukaryota</taxon>
        <taxon>Metazoa</taxon>
        <taxon>Ecdysozoa</taxon>
        <taxon>Arthropoda</taxon>
        <taxon>Hexapoda</taxon>
        <taxon>Insecta</taxon>
        <taxon>Pterygota</taxon>
        <taxon>Neoptera</taxon>
        <taxon>Endopterygota</taxon>
        <taxon>Coleoptera</taxon>
        <taxon>Polyphaga</taxon>
        <taxon>Elateriformia</taxon>
        <taxon>Elateroidea</taxon>
        <taxon>Lampyridae</taxon>
        <taxon>Luciolinae</taxon>
        <taxon>Aquatica</taxon>
    </lineage>
</organism>
<dbReference type="GO" id="GO:0004252">
    <property type="term" value="F:serine-type endopeptidase activity"/>
    <property type="evidence" value="ECO:0007669"/>
    <property type="project" value="InterPro"/>
</dbReference>
<dbReference type="SMART" id="SM00680">
    <property type="entry name" value="CLIP"/>
    <property type="match status" value="1"/>
</dbReference>
<keyword evidence="6 9" id="KW-0720">Serine protease</keyword>
<keyword evidence="7" id="KW-1015">Disulfide bond</keyword>
<dbReference type="Pfam" id="PF00089">
    <property type="entry name" value="Trypsin"/>
    <property type="match status" value="1"/>
</dbReference>
<feature type="domain" description="Peptidase S1" evidence="11">
    <location>
        <begin position="159"/>
        <end position="407"/>
    </location>
</feature>
<dbReference type="AlphaFoldDB" id="A0AAN7PJF0"/>
<comment type="similarity">
    <text evidence="8">Belongs to the peptidase S1 family. CLIP subfamily.</text>
</comment>
<evidence type="ECO:0000256" key="4">
    <source>
        <dbReference type="ARBA" id="ARBA00022729"/>
    </source>
</evidence>
<reference evidence="14" key="1">
    <citation type="submission" date="2023-01" db="EMBL/GenBank/DDBJ databases">
        <title>Key to firefly adult light organ development and bioluminescence: homeobox transcription factors regulate luciferase expression and transportation to peroxisome.</title>
        <authorList>
            <person name="Fu X."/>
        </authorList>
    </citation>
    <scope>NUCLEOTIDE SEQUENCE [LARGE SCALE GENOMIC DNA]</scope>
</reference>
<comment type="subcellular location">
    <subcellularLocation>
        <location evidence="1">Secreted</location>
    </subcellularLocation>
</comment>
<dbReference type="PROSITE" id="PS00134">
    <property type="entry name" value="TRYPSIN_HIS"/>
    <property type="match status" value="1"/>
</dbReference>
<dbReference type="Proteomes" id="UP001353858">
    <property type="component" value="Unassembled WGS sequence"/>
</dbReference>
<protein>
    <submittedName>
        <fullName evidence="13">Uncharacterized protein</fullName>
    </submittedName>
</protein>
<keyword evidence="5 9" id="KW-0378">Hydrolase</keyword>
<keyword evidence="14" id="KW-1185">Reference proteome</keyword>
<evidence type="ECO:0000259" key="12">
    <source>
        <dbReference type="PROSITE" id="PS51888"/>
    </source>
</evidence>
<keyword evidence="3 9" id="KW-0645">Protease</keyword>
<name>A0AAN7PJF0_9COLE</name>
<dbReference type="InterPro" id="IPR001254">
    <property type="entry name" value="Trypsin_dom"/>
</dbReference>
<dbReference type="FunFam" id="2.40.10.10:FF:000015">
    <property type="entry name" value="Atrial natriuretic peptide-converting enzyme"/>
    <property type="match status" value="1"/>
</dbReference>
<feature type="signal peptide" evidence="10">
    <location>
        <begin position="1"/>
        <end position="20"/>
    </location>
</feature>
<comment type="caution">
    <text evidence="13">The sequence shown here is derived from an EMBL/GenBank/DDBJ whole genome shotgun (WGS) entry which is preliminary data.</text>
</comment>
<feature type="chain" id="PRO_5042830797" evidence="10">
    <location>
        <begin position="21"/>
        <end position="408"/>
    </location>
</feature>
<evidence type="ECO:0000256" key="6">
    <source>
        <dbReference type="ARBA" id="ARBA00022825"/>
    </source>
</evidence>
<feature type="domain" description="Clip" evidence="12">
    <location>
        <begin position="26"/>
        <end position="71"/>
    </location>
</feature>
<gene>
    <name evidence="13" type="ORF">RN001_005145</name>
</gene>
<evidence type="ECO:0000256" key="2">
    <source>
        <dbReference type="ARBA" id="ARBA00022525"/>
    </source>
</evidence>
<dbReference type="CDD" id="cd00190">
    <property type="entry name" value="Tryp_SPc"/>
    <property type="match status" value="1"/>
</dbReference>
<dbReference type="PRINTS" id="PR00722">
    <property type="entry name" value="CHYMOTRYPSIN"/>
</dbReference>